<name>A0A2G8KWM4_STIJA</name>
<dbReference type="EMBL" id="MRZV01000330">
    <property type="protein sequence ID" value="PIK52414.1"/>
    <property type="molecule type" value="Genomic_DNA"/>
</dbReference>
<evidence type="ECO:0000256" key="2">
    <source>
        <dbReference type="ARBA" id="ARBA00007797"/>
    </source>
</evidence>
<evidence type="ECO:0000256" key="4">
    <source>
        <dbReference type="ARBA" id="ARBA00023242"/>
    </source>
</evidence>
<proteinExistence type="inferred from homology"/>
<feature type="compositionally biased region" description="Basic and acidic residues" evidence="7">
    <location>
        <begin position="805"/>
        <end position="817"/>
    </location>
</feature>
<dbReference type="PANTHER" id="PTHR14428:SF5">
    <property type="entry name" value="NUCLEOLAR COMPLEX PROTEIN 3 HOMOLOG"/>
    <property type="match status" value="1"/>
</dbReference>
<feature type="compositionally biased region" description="Acidic residues" evidence="7">
    <location>
        <begin position="87"/>
        <end position="99"/>
    </location>
</feature>
<dbReference type="AlphaFoldDB" id="A0A2G8KWM4"/>
<dbReference type="STRING" id="307972.A0A2G8KWM4"/>
<feature type="region of interest" description="Disordered" evidence="7">
    <location>
        <begin position="436"/>
        <end position="486"/>
    </location>
</feature>
<feature type="compositionally biased region" description="Basic and acidic residues" evidence="7">
    <location>
        <begin position="121"/>
        <end position="130"/>
    </location>
</feature>
<evidence type="ECO:0000256" key="1">
    <source>
        <dbReference type="ARBA" id="ARBA00004604"/>
    </source>
</evidence>
<evidence type="ECO:0000313" key="11">
    <source>
        <dbReference type="Proteomes" id="UP000230750"/>
    </source>
</evidence>
<sequence length="847" mass="97650">MTKGKGGRSSKGAKGKMSRVKKSNINSNKSRKATNSVQSTNKKDLPIKKRTNSWKGSAIGQSRGKDFGKEKKKVWQKRPESNKIEMQEEGEEESDVDEQYETLQEEEIEYLKKLSQGEFLKGIDKNDQLKSKKSRKSKARNQDNILLDFEKLPRMLEEKPEEERKQVKQMLPIKDAQGLKRQWREAGDRRRKRARSNLPKRLAWRQEMVVPQIDTSTAAKETQKAATKNLPEVSTVNFFAARQQKLAVKKREIAAIASSLTEDPEKYVKKLKTLRLLIAVEDPDIVLTVRKLGMVSMTEVFKDIIPSYRVRDWAQGEETVKLSKEIKEKREYEESLLSNYKRFLEFLEETVTASRPPRRSQKPKKAKKKGKVFEMSRSAKSHLAVVACSCLCDLLLNLAHFNYRVNIISLVVEMMFYRKQAISDASIKYFGYLSAPSDKRDKSRKDENLEEAQKKKQDRKDKMNKMTRTERRYTKRQEALESEQREAIHEQDDNKIIQLNTRVIQSVFATYFRVLKTATDSRLMPSVLEGLAKFAHLINIEFFDDLVKVLNELIGSGALEYRESLHCVLTAFKILSDQGAALNIDPTRFYTHLYMNLFSVHAGESFEDAEIVLKCIDAMVFKRHKQITTQRALAYIKRLGTLSLQSLPNACLAFLSAMRSMLKLYPKTDILLETDTLGSGIFLPELEEPEHCHAQNTVLWELHLLKNHYHPTVKVYANNLLRKAPIRGVGALDPALSKRRPLELFQDFDPSTMVFNPPVLTKPLSKVTRSKAYGKRNFDEFLQPDFQLLADEYLNQPMPELEMDTSSKKEILTPKKEGIHKKMKKELKEVKGTMDRRPQNHPIATPS</sequence>
<dbReference type="Proteomes" id="UP000230750">
    <property type="component" value="Unassembled WGS sequence"/>
</dbReference>
<evidence type="ECO:0000259" key="8">
    <source>
        <dbReference type="Pfam" id="PF03914"/>
    </source>
</evidence>
<comment type="similarity">
    <text evidence="2">Belongs to the CBF/MAK21 family.</text>
</comment>
<dbReference type="InterPro" id="IPR016903">
    <property type="entry name" value="Nucleolar_cplx-assoc_3"/>
</dbReference>
<feature type="region of interest" description="Disordered" evidence="7">
    <location>
        <begin position="802"/>
        <end position="822"/>
    </location>
</feature>
<keyword evidence="11" id="KW-1185">Reference proteome</keyword>
<evidence type="ECO:0000313" key="10">
    <source>
        <dbReference type="EMBL" id="PIK52414.1"/>
    </source>
</evidence>
<feature type="domain" description="CCAAT-binding factor" evidence="8">
    <location>
        <begin position="564"/>
        <end position="717"/>
    </location>
</feature>
<feature type="domain" description="Nucleolar complex-associated protein 3 N-terminal" evidence="9">
    <location>
        <begin position="249"/>
        <end position="343"/>
    </location>
</feature>
<keyword evidence="3" id="KW-0175">Coiled coil</keyword>
<comment type="caution">
    <text evidence="10">The sequence shown here is derived from an EMBL/GenBank/DDBJ whole genome shotgun (WGS) entry which is preliminary data.</text>
</comment>
<dbReference type="PANTHER" id="PTHR14428">
    <property type="entry name" value="NUCLEOLAR COMPLEX PROTEIN 3"/>
    <property type="match status" value="1"/>
</dbReference>
<dbReference type="Pfam" id="PF07540">
    <property type="entry name" value="NOC3p"/>
    <property type="match status" value="1"/>
</dbReference>
<dbReference type="InterPro" id="IPR005612">
    <property type="entry name" value="CCAAT-binding_factor"/>
</dbReference>
<reference evidence="10 11" key="1">
    <citation type="journal article" date="2017" name="PLoS Biol.">
        <title>The sea cucumber genome provides insights into morphological evolution and visceral regeneration.</title>
        <authorList>
            <person name="Zhang X."/>
            <person name="Sun L."/>
            <person name="Yuan J."/>
            <person name="Sun Y."/>
            <person name="Gao Y."/>
            <person name="Zhang L."/>
            <person name="Li S."/>
            <person name="Dai H."/>
            <person name="Hamel J.F."/>
            <person name="Liu C."/>
            <person name="Yu Y."/>
            <person name="Liu S."/>
            <person name="Lin W."/>
            <person name="Guo K."/>
            <person name="Jin S."/>
            <person name="Xu P."/>
            <person name="Storey K.B."/>
            <person name="Huan P."/>
            <person name="Zhang T."/>
            <person name="Zhou Y."/>
            <person name="Zhang J."/>
            <person name="Lin C."/>
            <person name="Li X."/>
            <person name="Xing L."/>
            <person name="Huo D."/>
            <person name="Sun M."/>
            <person name="Wang L."/>
            <person name="Mercier A."/>
            <person name="Li F."/>
            <person name="Yang H."/>
            <person name="Xiang J."/>
        </authorList>
    </citation>
    <scope>NUCLEOTIDE SEQUENCE [LARGE SCALE GENOMIC DNA]</scope>
    <source>
        <strain evidence="10">Shaxun</strain>
        <tissue evidence="10">Muscle</tissue>
    </source>
</reference>
<dbReference type="GO" id="GO:0005730">
    <property type="term" value="C:nucleolus"/>
    <property type="evidence" value="ECO:0007669"/>
    <property type="project" value="UniProtKB-SubCell"/>
</dbReference>
<keyword evidence="4" id="KW-0539">Nucleus</keyword>
<organism evidence="10 11">
    <name type="scientific">Stichopus japonicus</name>
    <name type="common">Sea cucumber</name>
    <dbReference type="NCBI Taxonomy" id="307972"/>
    <lineage>
        <taxon>Eukaryota</taxon>
        <taxon>Metazoa</taxon>
        <taxon>Echinodermata</taxon>
        <taxon>Eleutherozoa</taxon>
        <taxon>Echinozoa</taxon>
        <taxon>Holothuroidea</taxon>
        <taxon>Aspidochirotacea</taxon>
        <taxon>Aspidochirotida</taxon>
        <taxon>Stichopodidae</taxon>
        <taxon>Apostichopus</taxon>
    </lineage>
</organism>
<dbReference type="GO" id="GO:0003682">
    <property type="term" value="F:chromatin binding"/>
    <property type="evidence" value="ECO:0007669"/>
    <property type="project" value="TreeGrafter"/>
</dbReference>
<evidence type="ECO:0000256" key="5">
    <source>
        <dbReference type="ARBA" id="ARBA00032701"/>
    </source>
</evidence>
<evidence type="ECO:0000259" key="9">
    <source>
        <dbReference type="Pfam" id="PF07540"/>
    </source>
</evidence>
<dbReference type="InterPro" id="IPR011501">
    <property type="entry name" value="Noc3_N"/>
</dbReference>
<feature type="compositionally biased region" description="Basic residues" evidence="7">
    <location>
        <begin position="1"/>
        <end position="22"/>
    </location>
</feature>
<dbReference type="Pfam" id="PF03914">
    <property type="entry name" value="CBF"/>
    <property type="match status" value="1"/>
</dbReference>
<protein>
    <recommendedName>
        <fullName evidence="6">NOC3-like protein</fullName>
    </recommendedName>
    <alternativeName>
        <fullName evidence="5">Nucleolar complex-associated protein 3-like protein</fullName>
    </alternativeName>
</protein>
<feature type="compositionally biased region" description="Basic and acidic residues" evidence="7">
    <location>
        <begin position="828"/>
        <end position="838"/>
    </location>
</feature>
<feature type="region of interest" description="Disordered" evidence="7">
    <location>
        <begin position="1"/>
        <end position="99"/>
    </location>
</feature>
<evidence type="ECO:0000256" key="3">
    <source>
        <dbReference type="ARBA" id="ARBA00023054"/>
    </source>
</evidence>
<gene>
    <name evidence="10" type="ORF">BSL78_10726</name>
</gene>
<feature type="region of interest" description="Disordered" evidence="7">
    <location>
        <begin position="121"/>
        <end position="144"/>
    </location>
</feature>
<dbReference type="GO" id="GO:0006270">
    <property type="term" value="P:DNA replication initiation"/>
    <property type="evidence" value="ECO:0007669"/>
    <property type="project" value="TreeGrafter"/>
</dbReference>
<feature type="compositionally biased region" description="Basic and acidic residues" evidence="7">
    <location>
        <begin position="437"/>
        <end position="486"/>
    </location>
</feature>
<dbReference type="OrthoDB" id="10263597at2759"/>
<evidence type="ECO:0000256" key="7">
    <source>
        <dbReference type="SAM" id="MobiDB-lite"/>
    </source>
</evidence>
<feature type="region of interest" description="Disordered" evidence="7">
    <location>
        <begin position="828"/>
        <end position="847"/>
    </location>
</feature>
<evidence type="ECO:0000256" key="6">
    <source>
        <dbReference type="ARBA" id="ARBA00032937"/>
    </source>
</evidence>
<comment type="subcellular location">
    <subcellularLocation>
        <location evidence="1">Nucleus</location>
        <location evidence="1">Nucleolus</location>
    </subcellularLocation>
</comment>
<feature type="compositionally biased region" description="Basic and acidic residues" evidence="7">
    <location>
        <begin position="77"/>
        <end position="86"/>
    </location>
</feature>
<accession>A0A2G8KWM4</accession>